<keyword evidence="2" id="KW-1185">Reference proteome</keyword>
<gene>
    <name evidence="1" type="ORF">O181_032781</name>
</gene>
<proteinExistence type="predicted"/>
<dbReference type="EMBL" id="AVOT02011902">
    <property type="protein sequence ID" value="MBW0493066.1"/>
    <property type="molecule type" value="Genomic_DNA"/>
</dbReference>
<evidence type="ECO:0000313" key="1">
    <source>
        <dbReference type="EMBL" id="MBW0493066.1"/>
    </source>
</evidence>
<dbReference type="AlphaFoldDB" id="A0A9Q3CXG4"/>
<accession>A0A9Q3CXG4</accession>
<comment type="caution">
    <text evidence="1">The sequence shown here is derived from an EMBL/GenBank/DDBJ whole genome shotgun (WGS) entry which is preliminary data.</text>
</comment>
<protein>
    <submittedName>
        <fullName evidence="1">Uncharacterized protein</fullName>
    </submittedName>
</protein>
<evidence type="ECO:0000313" key="2">
    <source>
        <dbReference type="Proteomes" id="UP000765509"/>
    </source>
</evidence>
<organism evidence="1 2">
    <name type="scientific">Austropuccinia psidii MF-1</name>
    <dbReference type="NCBI Taxonomy" id="1389203"/>
    <lineage>
        <taxon>Eukaryota</taxon>
        <taxon>Fungi</taxon>
        <taxon>Dikarya</taxon>
        <taxon>Basidiomycota</taxon>
        <taxon>Pucciniomycotina</taxon>
        <taxon>Pucciniomycetes</taxon>
        <taxon>Pucciniales</taxon>
        <taxon>Sphaerophragmiaceae</taxon>
        <taxon>Austropuccinia</taxon>
    </lineage>
</organism>
<name>A0A9Q3CXG4_9BASI</name>
<dbReference type="Proteomes" id="UP000765509">
    <property type="component" value="Unassembled WGS sequence"/>
</dbReference>
<reference evidence="1" key="1">
    <citation type="submission" date="2021-03" db="EMBL/GenBank/DDBJ databases">
        <title>Draft genome sequence of rust myrtle Austropuccinia psidii MF-1, a brazilian biotype.</title>
        <authorList>
            <person name="Quecine M.C."/>
            <person name="Pachon D.M.R."/>
            <person name="Bonatelli M.L."/>
            <person name="Correr F.H."/>
            <person name="Franceschini L.M."/>
            <person name="Leite T.F."/>
            <person name="Margarido G.R.A."/>
            <person name="Almeida C.A."/>
            <person name="Ferrarezi J.A."/>
            <person name="Labate C.A."/>
        </authorList>
    </citation>
    <scope>NUCLEOTIDE SEQUENCE</scope>
    <source>
        <strain evidence="1">MF-1</strain>
    </source>
</reference>
<sequence>MDPALQEPGMGHIWHYIPLSTIFPHQSNGDTFKSPHQPISSFQWEESSYSSWQFMVETTTPFKDTSNLALQVLAFHFNSISPREYWTRILQGKFQNVVTYQNQLSRHWELQHSLDNSIGPYRLYSSNMYGIGPSSSIHIPLWEFKAHSSFLNMAIFLLK</sequence>